<reference evidence="15 16" key="1">
    <citation type="journal article" date="2011" name="Proc. Natl. Acad. Sci. U.S.A.">
        <title>Comparative genomics of xylose-fermenting fungi for enhanced biofuel production.</title>
        <authorList>
            <person name="Wohlbach D.J."/>
            <person name="Kuo A."/>
            <person name="Sato T.K."/>
            <person name="Potts K.M."/>
            <person name="Salamov A.A."/>
            <person name="LaButti K.M."/>
            <person name="Sun H."/>
            <person name="Clum A."/>
            <person name="Pangilinan J.L."/>
            <person name="Lindquist E.A."/>
            <person name="Lucas S."/>
            <person name="Lapidus A."/>
            <person name="Jin M."/>
            <person name="Gunawan C."/>
            <person name="Balan V."/>
            <person name="Dale B.E."/>
            <person name="Jeffries T.W."/>
            <person name="Zinkel R."/>
            <person name="Barry K.W."/>
            <person name="Grigoriev I.V."/>
            <person name="Gasch A.P."/>
        </authorList>
    </citation>
    <scope>NUCLEOTIDE SEQUENCE [LARGE SCALE GENOMIC DNA]</scope>
    <source>
        <strain evidence="16">NRRL Y-27907 / 11-Y1</strain>
    </source>
</reference>
<dbReference type="PANTHER" id="PTHR33793:SF2">
    <property type="entry name" value="AGGLUTININ-LIKE PROTEIN 6"/>
    <property type="match status" value="1"/>
</dbReference>
<keyword evidence="3" id="KW-0134">Cell wall</keyword>
<dbReference type="KEGG" id="spaa:SPAPADRAFT_131476"/>
<dbReference type="FunCoup" id="G3AGP0">
    <property type="interactions" value="27"/>
</dbReference>
<dbReference type="InterPro" id="IPR024672">
    <property type="entry name" value="Agglutinin-like_N"/>
</dbReference>
<gene>
    <name evidence="15" type="ORF">SPAPADRAFT_131476</name>
</gene>
<dbReference type="GO" id="GO:0098552">
    <property type="term" value="C:side of membrane"/>
    <property type="evidence" value="ECO:0007669"/>
    <property type="project" value="UniProtKB-KW"/>
</dbReference>
<organism evidence="16">
    <name type="scientific">Spathaspora passalidarum (strain NRRL Y-27907 / 11-Y1)</name>
    <dbReference type="NCBI Taxonomy" id="619300"/>
    <lineage>
        <taxon>Eukaryota</taxon>
        <taxon>Fungi</taxon>
        <taxon>Dikarya</taxon>
        <taxon>Ascomycota</taxon>
        <taxon>Saccharomycotina</taxon>
        <taxon>Pichiomycetes</taxon>
        <taxon>Debaryomycetaceae</taxon>
        <taxon>Spathaspora</taxon>
    </lineage>
</organism>
<dbReference type="GeneID" id="18869578"/>
<evidence type="ECO:0000313" key="16">
    <source>
        <dbReference type="Proteomes" id="UP000000709"/>
    </source>
</evidence>
<evidence type="ECO:0000256" key="3">
    <source>
        <dbReference type="ARBA" id="ARBA00022512"/>
    </source>
</evidence>
<keyword evidence="10" id="KW-1015">Disulfide bond</keyword>
<dbReference type="Gene3D" id="2.60.40.2430">
    <property type="entry name" value="Agglutinin-like protein, N-terminal domain, N2 subdomain"/>
    <property type="match status" value="1"/>
</dbReference>
<dbReference type="EMBL" id="GL996499">
    <property type="protein sequence ID" value="EGW34617.1"/>
    <property type="molecule type" value="Genomic_DNA"/>
</dbReference>
<keyword evidence="4" id="KW-0964">Secreted</keyword>
<protein>
    <recommendedName>
        <fullName evidence="14">Agglutinin-like protein N-terminal domain-containing protein</fullName>
    </recommendedName>
</protein>
<dbReference type="SUPFAM" id="SSF49401">
    <property type="entry name" value="Bacterial adhesins"/>
    <property type="match status" value="1"/>
</dbReference>
<feature type="domain" description="Agglutinin-like protein N-terminal" evidence="14">
    <location>
        <begin position="49"/>
        <end position="293"/>
    </location>
</feature>
<evidence type="ECO:0000256" key="10">
    <source>
        <dbReference type="ARBA" id="ARBA00023157"/>
    </source>
</evidence>
<dbReference type="Pfam" id="PF11766">
    <property type="entry name" value="Candida_ALS_N"/>
    <property type="match status" value="1"/>
</dbReference>
<name>G3AGP0_SPAPN</name>
<evidence type="ECO:0000256" key="5">
    <source>
        <dbReference type="ARBA" id="ARBA00022622"/>
    </source>
</evidence>
<evidence type="ECO:0000256" key="13">
    <source>
        <dbReference type="SAM" id="SignalP"/>
    </source>
</evidence>
<dbReference type="GO" id="GO:0007155">
    <property type="term" value="P:cell adhesion"/>
    <property type="evidence" value="ECO:0007669"/>
    <property type="project" value="UniProtKB-KW"/>
</dbReference>
<keyword evidence="6 13" id="KW-0732">Signal</keyword>
<dbReference type="OrthoDB" id="3981162at2759"/>
<dbReference type="PANTHER" id="PTHR33793">
    <property type="entry name" value="ALPHA-AGGLUTININ"/>
    <property type="match status" value="1"/>
</dbReference>
<comment type="subcellular location">
    <subcellularLocation>
        <location evidence="2">Membrane</location>
        <topology evidence="2">Lipid-anchor</topology>
        <topology evidence="2">GPI-anchor</topology>
    </subcellularLocation>
    <subcellularLocation>
        <location evidence="1">Secreted</location>
        <location evidence="1">Cell wall</location>
    </subcellularLocation>
</comment>
<evidence type="ECO:0000256" key="2">
    <source>
        <dbReference type="ARBA" id="ARBA00004589"/>
    </source>
</evidence>
<feature type="chain" id="PRO_5003442304" description="Agglutinin-like protein N-terminal domain-containing protein" evidence="13">
    <location>
        <begin position="17"/>
        <end position="437"/>
    </location>
</feature>
<dbReference type="Gene3D" id="2.60.40.1280">
    <property type="match status" value="1"/>
</dbReference>
<dbReference type="InParanoid" id="G3AGP0"/>
<dbReference type="InterPro" id="IPR043063">
    <property type="entry name" value="Agglutinin-like_N_N2"/>
</dbReference>
<evidence type="ECO:0000256" key="8">
    <source>
        <dbReference type="ARBA" id="ARBA00022889"/>
    </source>
</evidence>
<accession>G3AGP0</accession>
<keyword evidence="7" id="KW-0677">Repeat</keyword>
<evidence type="ECO:0000256" key="12">
    <source>
        <dbReference type="ARBA" id="ARBA00023288"/>
    </source>
</evidence>
<evidence type="ECO:0000256" key="11">
    <source>
        <dbReference type="ARBA" id="ARBA00023180"/>
    </source>
</evidence>
<keyword evidence="16" id="KW-1185">Reference proteome</keyword>
<keyword evidence="5" id="KW-0336">GPI-anchor</keyword>
<dbReference type="SMART" id="SM01056">
    <property type="entry name" value="Candida_ALS_N"/>
    <property type="match status" value="1"/>
</dbReference>
<keyword evidence="11" id="KW-0325">Glycoprotein</keyword>
<proteinExistence type="predicted"/>
<dbReference type="RefSeq" id="XP_007372029.1">
    <property type="nucleotide sequence ID" value="XM_007371967.1"/>
</dbReference>
<sequence length="437" mass="48098">MILLLVFILLGSLATSFELFTSLDEVVYVKHAINDQAKPYQPHWDATLSWAIKGTEVHPSDHFYLKMPCVFKFITDQTYVPLKAGSIEYGQCHFKPAEVFSTYSELDCVISSTVSASTNAKGTIRFPFTFNVGGSALDADLKCAKTFTSGSNVIAFSEGKKFTYTVEFDAGSSYNPDGTFFARTVPSVKKFQTYLVAGDCSKGYLSGTLGLQITNSNAKIDCSSFHANMTNQFNSWMMAGTADSITRTISCVDNKLEVNYKNIPAGYKPYLDAFLIPTDGHSIKMVYFNRYKCIGDDNQTNHDANYEWTAYDNSDPNSEGEDGFPAIGTELSSEDNDYFETDFAVVAHKQSIIIQIPIPTVSTTTTYTGISTYSSTVTAIIGETATVIVQSPTDTTTTVTQCWNENYNTTNLILDTIAATHTLEILIPCEHDSTDTT</sequence>
<evidence type="ECO:0000256" key="1">
    <source>
        <dbReference type="ARBA" id="ARBA00004191"/>
    </source>
</evidence>
<evidence type="ECO:0000256" key="4">
    <source>
        <dbReference type="ARBA" id="ARBA00022525"/>
    </source>
</evidence>
<keyword evidence="9" id="KW-0472">Membrane</keyword>
<evidence type="ECO:0000256" key="7">
    <source>
        <dbReference type="ARBA" id="ARBA00022737"/>
    </source>
</evidence>
<dbReference type="AlphaFoldDB" id="G3AGP0"/>
<dbReference type="HOGENOM" id="CLU_031316_2_0_1"/>
<keyword evidence="12" id="KW-0449">Lipoprotein</keyword>
<dbReference type="InterPro" id="IPR033504">
    <property type="entry name" value="ALS"/>
</dbReference>
<evidence type="ECO:0000256" key="6">
    <source>
        <dbReference type="ARBA" id="ARBA00022729"/>
    </source>
</evidence>
<dbReference type="Proteomes" id="UP000000709">
    <property type="component" value="Unassembled WGS sequence"/>
</dbReference>
<keyword evidence="8" id="KW-0130">Cell adhesion</keyword>
<dbReference type="InterPro" id="IPR008966">
    <property type="entry name" value="Adhesion_dom_sf"/>
</dbReference>
<evidence type="ECO:0000256" key="9">
    <source>
        <dbReference type="ARBA" id="ARBA00023136"/>
    </source>
</evidence>
<dbReference type="InterPro" id="IPR011252">
    <property type="entry name" value="Fibrogen-bd_dom1"/>
</dbReference>
<evidence type="ECO:0000259" key="14">
    <source>
        <dbReference type="SMART" id="SM01056"/>
    </source>
</evidence>
<feature type="non-terminal residue" evidence="15">
    <location>
        <position position="437"/>
    </location>
</feature>
<evidence type="ECO:0000313" key="15">
    <source>
        <dbReference type="EMBL" id="EGW34617.1"/>
    </source>
</evidence>
<feature type="signal peptide" evidence="13">
    <location>
        <begin position="1"/>
        <end position="16"/>
    </location>
</feature>